<name>V2XHN1_9FIRM</name>
<dbReference type="Gene3D" id="3.20.20.70">
    <property type="entry name" value="Aldolase class I"/>
    <property type="match status" value="1"/>
</dbReference>
<keyword evidence="3" id="KW-1185">Reference proteome</keyword>
<dbReference type="InterPro" id="IPR013785">
    <property type="entry name" value="Aldolase_TIM"/>
</dbReference>
<dbReference type="NCBIfam" id="TIGR03569">
    <property type="entry name" value="NeuB_NnaB"/>
    <property type="match status" value="1"/>
</dbReference>
<evidence type="ECO:0000313" key="3">
    <source>
        <dbReference type="Proteomes" id="UP000018227"/>
    </source>
</evidence>
<dbReference type="Proteomes" id="UP000018227">
    <property type="component" value="Unassembled WGS sequence"/>
</dbReference>
<evidence type="ECO:0000259" key="1">
    <source>
        <dbReference type="PROSITE" id="PS50844"/>
    </source>
</evidence>
<dbReference type="PANTHER" id="PTHR42966:SF1">
    <property type="entry name" value="SIALIC ACID SYNTHASE"/>
    <property type="match status" value="1"/>
</dbReference>
<dbReference type="STRING" id="592026.GCWU0000282_003210"/>
<evidence type="ECO:0000313" key="2">
    <source>
        <dbReference type="EMBL" id="ESL01649.1"/>
    </source>
</evidence>
<dbReference type="Pfam" id="PF08666">
    <property type="entry name" value="SAF"/>
    <property type="match status" value="1"/>
</dbReference>
<dbReference type="GO" id="GO:0047444">
    <property type="term" value="F:N-acylneuraminate-9-phosphate synthase activity"/>
    <property type="evidence" value="ECO:0007669"/>
    <property type="project" value="TreeGrafter"/>
</dbReference>
<dbReference type="RefSeq" id="WP_023356048.1">
    <property type="nucleotide sequence ID" value="NZ_KI535371.1"/>
</dbReference>
<dbReference type="Gene3D" id="3.90.1210.10">
    <property type="entry name" value="Antifreeze-like/N-acetylneuraminic acid synthase C-terminal domain"/>
    <property type="match status" value="1"/>
</dbReference>
<dbReference type="InterPro" id="IPR036732">
    <property type="entry name" value="AFP_Neu5c_C_sf"/>
</dbReference>
<sequence length="332" mass="36789">MSVLIIAEAGVNHNGSLDLALKMVDEAKRAGADIVKFQTAIPENVISKYADKAEYQKKTTGNEESQLEMCKRIHLKLSDYDIIKKYCEEAGIEFLSTPFDLESIDYLEKLGMKLWKIPSGEITNLPYLIKIAKTGRPVIMSTGMAELKEVEEAVNVLKENGAGEITLLHCTTEYPAPFESVNLRAMNTLREKFGTEVGYSDHTVGFEAAVAAVVLDASVIEKHFTLNHNMEGPDHKASLEPEEFEVMVNNIRLIEKALGDGVKQPAEAEKKNIAIARKSIVAARDIKKGEIFTEDNITVKRPGSGISPMKWFEVLGTEAVRDFGEDELIELS</sequence>
<dbReference type="EMBL" id="ACIL03000021">
    <property type="protein sequence ID" value="ESL01649.1"/>
    <property type="molecule type" value="Genomic_DNA"/>
</dbReference>
<dbReference type="GO" id="GO:0016051">
    <property type="term" value="P:carbohydrate biosynthetic process"/>
    <property type="evidence" value="ECO:0007669"/>
    <property type="project" value="InterPro"/>
</dbReference>
<dbReference type="CDD" id="cd11615">
    <property type="entry name" value="SAF_NeuB_like"/>
    <property type="match status" value="1"/>
</dbReference>
<dbReference type="PANTHER" id="PTHR42966">
    <property type="entry name" value="N-ACETYLNEURAMINATE SYNTHASE"/>
    <property type="match status" value="1"/>
</dbReference>
<dbReference type="InterPro" id="IPR020007">
    <property type="entry name" value="NeuB/NeuA"/>
</dbReference>
<dbReference type="PROSITE" id="PS50844">
    <property type="entry name" value="AFP_LIKE"/>
    <property type="match status" value="1"/>
</dbReference>
<dbReference type="InterPro" id="IPR013974">
    <property type="entry name" value="SAF"/>
</dbReference>
<comment type="caution">
    <text evidence="2">The sequence shown here is derived from an EMBL/GenBank/DDBJ whole genome shotgun (WGS) entry which is preliminary data.</text>
</comment>
<dbReference type="OrthoDB" id="9814210at2"/>
<dbReference type="SUPFAM" id="SSF51569">
    <property type="entry name" value="Aldolase"/>
    <property type="match status" value="1"/>
</dbReference>
<dbReference type="InterPro" id="IPR013132">
    <property type="entry name" value="PseI/NeuA/B-like_N"/>
</dbReference>
<dbReference type="SUPFAM" id="SSF51269">
    <property type="entry name" value="AFP III-like domain"/>
    <property type="match status" value="1"/>
</dbReference>
<dbReference type="InterPro" id="IPR057736">
    <property type="entry name" value="SAF_PseI/NeuA/NeuB"/>
</dbReference>
<dbReference type="Pfam" id="PF03102">
    <property type="entry name" value="NeuB"/>
    <property type="match status" value="1"/>
</dbReference>
<proteinExistence type="predicted"/>
<feature type="domain" description="AFP-like" evidence="1">
    <location>
        <begin position="279"/>
        <end position="332"/>
    </location>
</feature>
<dbReference type="InterPro" id="IPR006190">
    <property type="entry name" value="SAF_AFP_Neu5Ac"/>
</dbReference>
<accession>V2XHN1</accession>
<dbReference type="SMART" id="SM00858">
    <property type="entry name" value="SAF"/>
    <property type="match status" value="1"/>
</dbReference>
<dbReference type="InterPro" id="IPR051690">
    <property type="entry name" value="PseI-like"/>
</dbReference>
<organism evidence="2 3">
    <name type="scientific">Catonella morbi ATCC 51271</name>
    <dbReference type="NCBI Taxonomy" id="592026"/>
    <lineage>
        <taxon>Bacteria</taxon>
        <taxon>Bacillati</taxon>
        <taxon>Bacillota</taxon>
        <taxon>Clostridia</taxon>
        <taxon>Lachnospirales</taxon>
        <taxon>Lachnospiraceae</taxon>
        <taxon>Catonella</taxon>
    </lineage>
</organism>
<dbReference type="AlphaFoldDB" id="V2XHN1"/>
<reference evidence="2 3" key="1">
    <citation type="submission" date="2013-06" db="EMBL/GenBank/DDBJ databases">
        <authorList>
            <person name="Weinstock G."/>
            <person name="Sodergren E."/>
            <person name="Clifton S."/>
            <person name="Fulton L."/>
            <person name="Fulton B."/>
            <person name="Courtney L."/>
            <person name="Fronick C."/>
            <person name="Harrison M."/>
            <person name="Strong C."/>
            <person name="Farmer C."/>
            <person name="Delahaunty K."/>
            <person name="Markovic C."/>
            <person name="Hall O."/>
            <person name="Minx P."/>
            <person name="Tomlinson C."/>
            <person name="Mitreva M."/>
            <person name="Nelson J."/>
            <person name="Hou S."/>
            <person name="Wollam A."/>
            <person name="Pepin K.H."/>
            <person name="Johnson M."/>
            <person name="Bhonagiri V."/>
            <person name="Nash W.E."/>
            <person name="Warren W."/>
            <person name="Chinwalla A."/>
            <person name="Mardis E.R."/>
            <person name="Wilson R.K."/>
        </authorList>
    </citation>
    <scope>NUCLEOTIDE SEQUENCE [LARGE SCALE GENOMIC DNA]</scope>
    <source>
        <strain evidence="2 3">ATCC 51271</strain>
    </source>
</reference>
<dbReference type="eggNOG" id="COG2089">
    <property type="taxonomic scope" value="Bacteria"/>
</dbReference>
<gene>
    <name evidence="2" type="ORF">GCWU0000282_003210</name>
</gene>
<protein>
    <submittedName>
        <fullName evidence="2">N-acetylneuraminate synthase</fullName>
    </submittedName>
</protein>
<dbReference type="HOGENOM" id="CLU_040465_0_0_9"/>